<dbReference type="PANTHER" id="PTHR24305:SF77">
    <property type="entry name" value="CYTOCHROME P450 MONOOXYGENASE"/>
    <property type="match status" value="1"/>
</dbReference>
<proteinExistence type="inferred from homology"/>
<evidence type="ECO:0000256" key="3">
    <source>
        <dbReference type="ARBA" id="ARBA00004972"/>
    </source>
</evidence>
<dbReference type="GO" id="GO:0016020">
    <property type="term" value="C:membrane"/>
    <property type="evidence" value="ECO:0007669"/>
    <property type="project" value="UniProtKB-SubCell"/>
</dbReference>
<comment type="subcellular location">
    <subcellularLocation>
        <location evidence="2">Membrane</location>
        <topology evidence="2">Single-pass membrane protein</topology>
    </subcellularLocation>
</comment>
<comment type="cofactor">
    <cofactor evidence="1 16">
        <name>heme</name>
        <dbReference type="ChEBI" id="CHEBI:30413"/>
    </cofactor>
</comment>
<gene>
    <name evidence="17" type="ORF">B0H67DRAFT_642494</name>
</gene>
<keyword evidence="7 16" id="KW-0479">Metal-binding</keyword>
<evidence type="ECO:0000256" key="11">
    <source>
        <dbReference type="ARBA" id="ARBA00023026"/>
    </source>
</evidence>
<name>A0AA40ANI3_9PEZI</name>
<organism evidence="17 18">
    <name type="scientific">Lasiosphaeris hirsuta</name>
    <dbReference type="NCBI Taxonomy" id="260670"/>
    <lineage>
        <taxon>Eukaryota</taxon>
        <taxon>Fungi</taxon>
        <taxon>Dikarya</taxon>
        <taxon>Ascomycota</taxon>
        <taxon>Pezizomycotina</taxon>
        <taxon>Sordariomycetes</taxon>
        <taxon>Sordariomycetidae</taxon>
        <taxon>Sordariales</taxon>
        <taxon>Lasiosphaeriaceae</taxon>
        <taxon>Lasiosphaeris</taxon>
    </lineage>
</organism>
<dbReference type="GO" id="GO:0005506">
    <property type="term" value="F:iron ion binding"/>
    <property type="evidence" value="ECO:0007669"/>
    <property type="project" value="InterPro"/>
</dbReference>
<keyword evidence="5 16" id="KW-0349">Heme</keyword>
<protein>
    <recommendedName>
        <fullName evidence="14">Cytochrome P450 monooxygenase ABA1</fullName>
    </recommendedName>
    <alternativeName>
        <fullName evidence="15">Abscisic acid biosynthesis protein 1</fullName>
    </alternativeName>
    <alternativeName>
        <fullName evidence="13">Cytochrome P450 monooxygenase aba1</fullName>
    </alternativeName>
</protein>
<evidence type="ECO:0000256" key="12">
    <source>
        <dbReference type="ARBA" id="ARBA00023033"/>
    </source>
</evidence>
<keyword evidence="8" id="KW-0472">Membrane</keyword>
<keyword evidence="12" id="KW-0503">Monooxygenase</keyword>
<keyword evidence="10 16" id="KW-0408">Iron</keyword>
<evidence type="ECO:0000256" key="5">
    <source>
        <dbReference type="ARBA" id="ARBA00022617"/>
    </source>
</evidence>
<dbReference type="AlphaFoldDB" id="A0AA40ANI3"/>
<dbReference type="InterPro" id="IPR050121">
    <property type="entry name" value="Cytochrome_P450_monoxygenase"/>
</dbReference>
<keyword evidence="11" id="KW-0843">Virulence</keyword>
<evidence type="ECO:0000256" key="16">
    <source>
        <dbReference type="PIRSR" id="PIRSR602401-1"/>
    </source>
</evidence>
<sequence>MSYLLTSLVALVAYYTLSSIIAWHRLRHFKGPPLASFSYLWMARTALSGEAWKIHFDNSSKYGEPLIRIGPDVLITDEPDIIRCMGAARSPYRRSSWYNAFRTDPYFHSMLSTQDEDYHQDLKSRTAPAYSGREMPSMESDIDGRVADMKELIRRKYISTPNATKPMDLAAVAQYFTLDAVTKIAFGKEWGYLATESDVYSFISSFNEISPFMALCCDIPWFQTLFFNPFVLKLAGPKETDDWGFGKMMGITKEVATKAFKESENQLTMLGSFIRHGLTQRQIENEVPTVVVAGSDTTAGVIRGTLLYIMTTPRVYQCLQAEIDDAVRAGNVSSPISQAEAKALPYLQAVIYEGIRIHPPNQILIPKLVPPGGDTLLGRYFVPGGTRIAVNLLSMMRHKDTFGEDAYLFRPERWLEVDTEKRQEMERHAELIFGYGRYMCSGKAVAFLELSKIFFELLKEFDFQLIYPKTPWKERQYSVFVLQDMWVRVTERQIQQES</sequence>
<dbReference type="Gene3D" id="1.10.630.10">
    <property type="entry name" value="Cytochrome P450"/>
    <property type="match status" value="1"/>
</dbReference>
<evidence type="ECO:0000256" key="2">
    <source>
        <dbReference type="ARBA" id="ARBA00004167"/>
    </source>
</evidence>
<evidence type="ECO:0000256" key="8">
    <source>
        <dbReference type="ARBA" id="ARBA00022989"/>
    </source>
</evidence>
<dbReference type="GO" id="GO:0020037">
    <property type="term" value="F:heme binding"/>
    <property type="evidence" value="ECO:0007669"/>
    <property type="project" value="InterPro"/>
</dbReference>
<evidence type="ECO:0000256" key="10">
    <source>
        <dbReference type="ARBA" id="ARBA00023004"/>
    </source>
</evidence>
<feature type="binding site" description="axial binding residue" evidence="16">
    <location>
        <position position="440"/>
    </location>
    <ligand>
        <name>heme</name>
        <dbReference type="ChEBI" id="CHEBI:30413"/>
    </ligand>
    <ligandPart>
        <name>Fe</name>
        <dbReference type="ChEBI" id="CHEBI:18248"/>
    </ligandPart>
</feature>
<evidence type="ECO:0000256" key="1">
    <source>
        <dbReference type="ARBA" id="ARBA00001971"/>
    </source>
</evidence>
<comment type="similarity">
    <text evidence="4">Belongs to the cytochrome P450 family.</text>
</comment>
<dbReference type="EMBL" id="JAUKUA010000003">
    <property type="protein sequence ID" value="KAK0719109.1"/>
    <property type="molecule type" value="Genomic_DNA"/>
</dbReference>
<dbReference type="PRINTS" id="PR00385">
    <property type="entry name" value="P450"/>
</dbReference>
<dbReference type="PRINTS" id="PR00463">
    <property type="entry name" value="EP450I"/>
</dbReference>
<keyword evidence="8" id="KW-1133">Transmembrane helix</keyword>
<dbReference type="Proteomes" id="UP001172102">
    <property type="component" value="Unassembled WGS sequence"/>
</dbReference>
<evidence type="ECO:0000256" key="4">
    <source>
        <dbReference type="ARBA" id="ARBA00010617"/>
    </source>
</evidence>
<dbReference type="GO" id="GO:0004497">
    <property type="term" value="F:monooxygenase activity"/>
    <property type="evidence" value="ECO:0007669"/>
    <property type="project" value="UniProtKB-KW"/>
</dbReference>
<keyword evidence="18" id="KW-1185">Reference proteome</keyword>
<dbReference type="CDD" id="cd11060">
    <property type="entry name" value="CYP57A1-like"/>
    <property type="match status" value="1"/>
</dbReference>
<reference evidence="17" key="1">
    <citation type="submission" date="2023-06" db="EMBL/GenBank/DDBJ databases">
        <title>Genome-scale phylogeny and comparative genomics of the fungal order Sordariales.</title>
        <authorList>
            <consortium name="Lawrence Berkeley National Laboratory"/>
            <person name="Hensen N."/>
            <person name="Bonometti L."/>
            <person name="Westerberg I."/>
            <person name="Brannstrom I.O."/>
            <person name="Guillou S."/>
            <person name="Cros-Aarteil S."/>
            <person name="Calhoun S."/>
            <person name="Haridas S."/>
            <person name="Kuo A."/>
            <person name="Mondo S."/>
            <person name="Pangilinan J."/>
            <person name="Riley R."/>
            <person name="Labutti K."/>
            <person name="Andreopoulos B."/>
            <person name="Lipzen A."/>
            <person name="Chen C."/>
            <person name="Yanf M."/>
            <person name="Daum C."/>
            <person name="Ng V."/>
            <person name="Clum A."/>
            <person name="Steindorff A."/>
            <person name="Ohm R."/>
            <person name="Martin F."/>
            <person name="Silar P."/>
            <person name="Natvig D."/>
            <person name="Lalanne C."/>
            <person name="Gautier V."/>
            <person name="Ament-Velasquez S.L."/>
            <person name="Kruys A."/>
            <person name="Hutchinson M.I."/>
            <person name="Powell A.J."/>
            <person name="Barry K."/>
            <person name="Miller A.N."/>
            <person name="Grigoriev I.V."/>
            <person name="Debuchy R."/>
            <person name="Gladieux P."/>
            <person name="Thoren M.H."/>
            <person name="Johannesson H."/>
        </authorList>
    </citation>
    <scope>NUCLEOTIDE SEQUENCE</scope>
    <source>
        <strain evidence="17">SMH4607-1</strain>
    </source>
</reference>
<evidence type="ECO:0000256" key="14">
    <source>
        <dbReference type="ARBA" id="ARBA00068222"/>
    </source>
</evidence>
<comment type="pathway">
    <text evidence="3">Hormone biosynthesis.</text>
</comment>
<dbReference type="Pfam" id="PF00067">
    <property type="entry name" value="p450"/>
    <property type="match status" value="1"/>
</dbReference>
<evidence type="ECO:0000256" key="6">
    <source>
        <dbReference type="ARBA" id="ARBA00022692"/>
    </source>
</evidence>
<keyword evidence="6" id="KW-0812">Transmembrane</keyword>
<evidence type="ECO:0000256" key="13">
    <source>
        <dbReference type="ARBA" id="ARBA00067672"/>
    </source>
</evidence>
<dbReference type="FunFam" id="1.10.630.10:FF:000076">
    <property type="entry name" value="Cytochrome P450 monooxygenase"/>
    <property type="match status" value="1"/>
</dbReference>
<accession>A0AA40ANI3</accession>
<dbReference type="InterPro" id="IPR036396">
    <property type="entry name" value="Cyt_P450_sf"/>
</dbReference>
<evidence type="ECO:0000256" key="7">
    <source>
        <dbReference type="ARBA" id="ARBA00022723"/>
    </source>
</evidence>
<evidence type="ECO:0000256" key="15">
    <source>
        <dbReference type="ARBA" id="ARBA00079990"/>
    </source>
</evidence>
<comment type="caution">
    <text evidence="17">The sequence shown here is derived from an EMBL/GenBank/DDBJ whole genome shotgun (WGS) entry which is preliminary data.</text>
</comment>
<evidence type="ECO:0000313" key="18">
    <source>
        <dbReference type="Proteomes" id="UP001172102"/>
    </source>
</evidence>
<dbReference type="InterPro" id="IPR001128">
    <property type="entry name" value="Cyt_P450"/>
</dbReference>
<dbReference type="GO" id="GO:0016705">
    <property type="term" value="F:oxidoreductase activity, acting on paired donors, with incorporation or reduction of molecular oxygen"/>
    <property type="evidence" value="ECO:0007669"/>
    <property type="project" value="InterPro"/>
</dbReference>
<dbReference type="SUPFAM" id="SSF48264">
    <property type="entry name" value="Cytochrome P450"/>
    <property type="match status" value="1"/>
</dbReference>
<evidence type="ECO:0000256" key="9">
    <source>
        <dbReference type="ARBA" id="ARBA00023002"/>
    </source>
</evidence>
<keyword evidence="9" id="KW-0560">Oxidoreductase</keyword>
<evidence type="ECO:0000313" key="17">
    <source>
        <dbReference type="EMBL" id="KAK0719109.1"/>
    </source>
</evidence>
<dbReference type="InterPro" id="IPR002401">
    <property type="entry name" value="Cyt_P450_E_grp-I"/>
</dbReference>
<dbReference type="PANTHER" id="PTHR24305">
    <property type="entry name" value="CYTOCHROME P450"/>
    <property type="match status" value="1"/>
</dbReference>